<dbReference type="Pfam" id="PF00389">
    <property type="entry name" value="2-Hacid_dh"/>
    <property type="match status" value="1"/>
</dbReference>
<evidence type="ECO:0000313" key="8">
    <source>
        <dbReference type="Proteomes" id="UP001597327"/>
    </source>
</evidence>
<protein>
    <submittedName>
        <fullName evidence="7">2-hydroxyacid dehydrogenase</fullName>
        <ecNumber evidence="7">1.1.1.28</ecNumber>
    </submittedName>
</protein>
<keyword evidence="3" id="KW-0520">NAD</keyword>
<evidence type="ECO:0000256" key="3">
    <source>
        <dbReference type="ARBA" id="ARBA00023027"/>
    </source>
</evidence>
<evidence type="ECO:0000259" key="5">
    <source>
        <dbReference type="Pfam" id="PF00389"/>
    </source>
</evidence>
<reference evidence="8" key="1">
    <citation type="journal article" date="2019" name="Int. J. Syst. Evol. Microbiol.">
        <title>The Global Catalogue of Microorganisms (GCM) 10K type strain sequencing project: providing services to taxonomists for standard genome sequencing and annotation.</title>
        <authorList>
            <consortium name="The Broad Institute Genomics Platform"/>
            <consortium name="The Broad Institute Genome Sequencing Center for Infectious Disease"/>
            <person name="Wu L."/>
            <person name="Ma J."/>
        </authorList>
    </citation>
    <scope>NUCLEOTIDE SEQUENCE [LARGE SCALE GENOMIC DNA]</scope>
    <source>
        <strain evidence="8">JCM 3369</strain>
    </source>
</reference>
<name>A0ABW4JR18_9HYPH</name>
<feature type="domain" description="D-isomer specific 2-hydroxyacid dehydrogenase NAD-binding" evidence="6">
    <location>
        <begin position="112"/>
        <end position="299"/>
    </location>
</feature>
<sequence length="331" mass="35271">MRIDVFSTKPYDREFLTRAAEGAEPPLELVFHDARLGPSTAMLANGATAVCAFVNDDLSAPVLDLLADMGIGLVAMRSAGVNNVDLPRARELGLKVARVPAYSPHAVAEHAVALILALNRKIHRAYNRVREGNFALDGLMGFDLHGKTAGVVGTGVIGQVLARILLGFGCKVVASDPYPNEALQAAGVTYLPFEALLGQCDVITLQCPLTPETRHLIDARAVAAMKPGAMLINTSRGAVVDTDAVIAGLKSGQIGALGLDVYEEESDLFFEDLSNRIIPDDHFARLQTFPNVLITGHQGFFTREALTAIARTTVENITSFAGDGTPANRVE</sequence>
<organism evidence="7 8">
    <name type="scientific">Roseibium aestuarii</name>
    <dbReference type="NCBI Taxonomy" id="2600299"/>
    <lineage>
        <taxon>Bacteria</taxon>
        <taxon>Pseudomonadati</taxon>
        <taxon>Pseudomonadota</taxon>
        <taxon>Alphaproteobacteria</taxon>
        <taxon>Hyphomicrobiales</taxon>
        <taxon>Stappiaceae</taxon>
        <taxon>Roseibium</taxon>
    </lineage>
</organism>
<dbReference type="PROSITE" id="PS00671">
    <property type="entry name" value="D_2_HYDROXYACID_DH_3"/>
    <property type="match status" value="1"/>
</dbReference>
<dbReference type="EC" id="1.1.1.28" evidence="7"/>
<gene>
    <name evidence="7" type="ORF">ACFSC7_03130</name>
</gene>
<dbReference type="CDD" id="cd12183">
    <property type="entry name" value="LDH_like_2"/>
    <property type="match status" value="1"/>
</dbReference>
<keyword evidence="8" id="KW-1185">Reference proteome</keyword>
<dbReference type="InterPro" id="IPR058205">
    <property type="entry name" value="D-LDH-like"/>
</dbReference>
<feature type="domain" description="D-isomer specific 2-hydroxyacid dehydrogenase catalytic" evidence="5">
    <location>
        <begin position="8"/>
        <end position="330"/>
    </location>
</feature>
<comment type="caution">
    <text evidence="7">The sequence shown here is derived from an EMBL/GenBank/DDBJ whole genome shotgun (WGS) entry which is preliminary data.</text>
</comment>
<dbReference type="PANTHER" id="PTHR43026">
    <property type="entry name" value="2-HYDROXYACID DEHYDROGENASE HOMOLOG 1-RELATED"/>
    <property type="match status" value="1"/>
</dbReference>
<dbReference type="InterPro" id="IPR006139">
    <property type="entry name" value="D-isomer_2_OHA_DH_cat_dom"/>
</dbReference>
<keyword evidence="2 4" id="KW-0560">Oxidoreductase</keyword>
<dbReference type="RefSeq" id="WP_149892234.1">
    <property type="nucleotide sequence ID" value="NZ_JBHUFA010000001.1"/>
</dbReference>
<dbReference type="Pfam" id="PF02826">
    <property type="entry name" value="2-Hacid_dh_C"/>
    <property type="match status" value="1"/>
</dbReference>
<evidence type="ECO:0000313" key="7">
    <source>
        <dbReference type="EMBL" id="MFD1694494.1"/>
    </source>
</evidence>
<evidence type="ECO:0000256" key="1">
    <source>
        <dbReference type="ARBA" id="ARBA00005854"/>
    </source>
</evidence>
<accession>A0ABW4JR18</accession>
<dbReference type="Proteomes" id="UP001597327">
    <property type="component" value="Unassembled WGS sequence"/>
</dbReference>
<dbReference type="EMBL" id="JBHUFA010000001">
    <property type="protein sequence ID" value="MFD1694494.1"/>
    <property type="molecule type" value="Genomic_DNA"/>
</dbReference>
<proteinExistence type="inferred from homology"/>
<dbReference type="Gene3D" id="3.40.50.720">
    <property type="entry name" value="NAD(P)-binding Rossmann-like Domain"/>
    <property type="match status" value="2"/>
</dbReference>
<dbReference type="SUPFAM" id="SSF52283">
    <property type="entry name" value="Formate/glycerate dehydrogenase catalytic domain-like"/>
    <property type="match status" value="1"/>
</dbReference>
<evidence type="ECO:0000259" key="6">
    <source>
        <dbReference type="Pfam" id="PF02826"/>
    </source>
</evidence>
<dbReference type="SUPFAM" id="SSF51735">
    <property type="entry name" value="NAD(P)-binding Rossmann-fold domains"/>
    <property type="match status" value="1"/>
</dbReference>
<evidence type="ECO:0000256" key="2">
    <source>
        <dbReference type="ARBA" id="ARBA00023002"/>
    </source>
</evidence>
<dbReference type="InterPro" id="IPR036291">
    <property type="entry name" value="NAD(P)-bd_dom_sf"/>
</dbReference>
<comment type="similarity">
    <text evidence="1 4">Belongs to the D-isomer specific 2-hydroxyacid dehydrogenase family.</text>
</comment>
<dbReference type="PANTHER" id="PTHR43026:SF1">
    <property type="entry name" value="2-HYDROXYACID DEHYDROGENASE HOMOLOG 1-RELATED"/>
    <property type="match status" value="1"/>
</dbReference>
<dbReference type="InterPro" id="IPR006140">
    <property type="entry name" value="D-isomer_DH_NAD-bd"/>
</dbReference>
<evidence type="ECO:0000256" key="4">
    <source>
        <dbReference type="RuleBase" id="RU003719"/>
    </source>
</evidence>
<dbReference type="GO" id="GO:0008720">
    <property type="term" value="F:D-lactate dehydrogenase (NAD+) activity"/>
    <property type="evidence" value="ECO:0007669"/>
    <property type="project" value="UniProtKB-EC"/>
</dbReference>
<dbReference type="InterPro" id="IPR029753">
    <property type="entry name" value="D-isomer_DH_CS"/>
</dbReference>